<evidence type="ECO:0000313" key="2">
    <source>
        <dbReference type="EMBL" id="MDF5690541.1"/>
    </source>
</evidence>
<dbReference type="SUPFAM" id="SSF48317">
    <property type="entry name" value="Acid phosphatase/Vanadium-dependent haloperoxidase"/>
    <property type="match status" value="1"/>
</dbReference>
<dbReference type="PANTHER" id="PTHR14969">
    <property type="entry name" value="SPHINGOSINE-1-PHOSPHATE PHOSPHOHYDROLASE"/>
    <property type="match status" value="1"/>
</dbReference>
<evidence type="ECO:0000259" key="1">
    <source>
        <dbReference type="SMART" id="SM00014"/>
    </source>
</evidence>
<keyword evidence="3" id="KW-1185">Reference proteome</keyword>
<organism evidence="2 3">
    <name type="scientific">Aquirufa aurantiipilula</name>
    <dbReference type="NCBI Taxonomy" id="2696561"/>
    <lineage>
        <taxon>Bacteria</taxon>
        <taxon>Pseudomonadati</taxon>
        <taxon>Bacteroidota</taxon>
        <taxon>Cytophagia</taxon>
        <taxon>Cytophagales</taxon>
        <taxon>Flectobacillaceae</taxon>
        <taxon>Aquirufa</taxon>
    </lineage>
</organism>
<gene>
    <name evidence="2" type="ORF">PQG43_06660</name>
</gene>
<dbReference type="EMBL" id="JARJOW010000004">
    <property type="protein sequence ID" value="MDF5690541.1"/>
    <property type="molecule type" value="Genomic_DNA"/>
</dbReference>
<dbReference type="Gene3D" id="1.20.144.10">
    <property type="entry name" value="Phosphatidic acid phosphatase type 2/haloperoxidase"/>
    <property type="match status" value="1"/>
</dbReference>
<dbReference type="SMART" id="SM00014">
    <property type="entry name" value="acidPPc"/>
    <property type="match status" value="1"/>
</dbReference>
<sequence length="236" mass="26504">MPLLKYLLLIGFFFFGIERISFGQEKKNAKLKPWIAPISLSLGGFVFYNQSARDKQVTWHQENYPSFQTSADDFLQYSPTFIQIGARLLGANAVHKSKEQLGLFLLGTGIYVITTQGLKRIINETRPNGSEHSFPSGHTATAFFGATVLAKEMGKDYPWLAVTGYTLAAGTGYLRLANHEHWLSDVLVGAGIGIASAELAYYIYPKLKEHFSQKQAFQWEPRIAPNYYAASFSYHF</sequence>
<dbReference type="Pfam" id="PF01569">
    <property type="entry name" value="PAP2"/>
    <property type="match status" value="1"/>
</dbReference>
<protein>
    <submittedName>
        <fullName evidence="2">Phosphatase PAP2 family protein</fullName>
    </submittedName>
</protein>
<proteinExistence type="predicted"/>
<dbReference type="CDD" id="cd03394">
    <property type="entry name" value="PAP2_like_5"/>
    <property type="match status" value="1"/>
</dbReference>
<dbReference type="InterPro" id="IPR036938">
    <property type="entry name" value="PAP2/HPO_sf"/>
</dbReference>
<reference evidence="2 3" key="1">
    <citation type="submission" date="2023-03" db="EMBL/GenBank/DDBJ databases">
        <title>Genome sequencing of Aquirufa.</title>
        <authorList>
            <person name="Pitt A."/>
            <person name="Hahn M.W."/>
        </authorList>
    </citation>
    <scope>NUCLEOTIDE SEQUENCE [LARGE SCALE GENOMIC DNA]</scope>
    <source>
        <strain evidence="2 3">WAEICH-18A</strain>
    </source>
</reference>
<evidence type="ECO:0000313" key="3">
    <source>
        <dbReference type="Proteomes" id="UP001321344"/>
    </source>
</evidence>
<feature type="domain" description="Phosphatidic acid phosphatase type 2/haloperoxidase" evidence="1">
    <location>
        <begin position="101"/>
        <end position="201"/>
    </location>
</feature>
<dbReference type="InterPro" id="IPR000326">
    <property type="entry name" value="PAP2/HPO"/>
</dbReference>
<dbReference type="RefSeq" id="WP_276344156.1">
    <property type="nucleotide sequence ID" value="NZ_JARJOW010000004.1"/>
</dbReference>
<comment type="caution">
    <text evidence="2">The sequence shown here is derived from an EMBL/GenBank/DDBJ whole genome shotgun (WGS) entry which is preliminary data.</text>
</comment>
<name>A0ABT6BJB6_9BACT</name>
<dbReference type="PANTHER" id="PTHR14969:SF13">
    <property type="entry name" value="AT30094P"/>
    <property type="match status" value="1"/>
</dbReference>
<accession>A0ABT6BJB6</accession>
<dbReference type="Proteomes" id="UP001321344">
    <property type="component" value="Unassembled WGS sequence"/>
</dbReference>